<keyword evidence="2" id="KW-1185">Reference proteome</keyword>
<gene>
    <name evidence="1" type="ORF">HAX54_045464</name>
</gene>
<sequence length="116" mass="12323">GRAPRPCCSARKAAPHACHRATSAPHRALSLVGRPAPRAWNRATQGSRCASSSAARPVPRASGRAAMAVECEFERYQPLGARDICMVNVEQGVGKVAEHAIAASPKRKKAKSAWVK</sequence>
<protein>
    <submittedName>
        <fullName evidence="1">Uncharacterized protein</fullName>
    </submittedName>
</protein>
<evidence type="ECO:0000313" key="1">
    <source>
        <dbReference type="EMBL" id="MCE3049649.1"/>
    </source>
</evidence>
<feature type="non-terminal residue" evidence="1">
    <location>
        <position position="1"/>
    </location>
</feature>
<reference evidence="1 2" key="1">
    <citation type="journal article" date="2021" name="BMC Genomics">
        <title>Datura genome reveals duplications of psychoactive alkaloid biosynthetic genes and high mutation rate following tissue culture.</title>
        <authorList>
            <person name="Rajewski A."/>
            <person name="Carter-House D."/>
            <person name="Stajich J."/>
            <person name="Litt A."/>
        </authorList>
    </citation>
    <scope>NUCLEOTIDE SEQUENCE [LARGE SCALE GENOMIC DNA]</scope>
    <source>
        <strain evidence="1">AR-01</strain>
    </source>
</reference>
<dbReference type="EMBL" id="JACEIK010007039">
    <property type="protein sequence ID" value="MCE3049649.1"/>
    <property type="molecule type" value="Genomic_DNA"/>
</dbReference>
<comment type="caution">
    <text evidence="1">The sequence shown here is derived from an EMBL/GenBank/DDBJ whole genome shotgun (WGS) entry which is preliminary data.</text>
</comment>
<evidence type="ECO:0000313" key="2">
    <source>
        <dbReference type="Proteomes" id="UP000823775"/>
    </source>
</evidence>
<proteinExistence type="predicted"/>
<accession>A0ABS8WI23</accession>
<name>A0ABS8WI23_DATST</name>
<organism evidence="1 2">
    <name type="scientific">Datura stramonium</name>
    <name type="common">Jimsonweed</name>
    <name type="synonym">Common thornapple</name>
    <dbReference type="NCBI Taxonomy" id="4076"/>
    <lineage>
        <taxon>Eukaryota</taxon>
        <taxon>Viridiplantae</taxon>
        <taxon>Streptophyta</taxon>
        <taxon>Embryophyta</taxon>
        <taxon>Tracheophyta</taxon>
        <taxon>Spermatophyta</taxon>
        <taxon>Magnoliopsida</taxon>
        <taxon>eudicotyledons</taxon>
        <taxon>Gunneridae</taxon>
        <taxon>Pentapetalae</taxon>
        <taxon>asterids</taxon>
        <taxon>lamiids</taxon>
        <taxon>Solanales</taxon>
        <taxon>Solanaceae</taxon>
        <taxon>Solanoideae</taxon>
        <taxon>Datureae</taxon>
        <taxon>Datura</taxon>
    </lineage>
</organism>
<dbReference type="Proteomes" id="UP000823775">
    <property type="component" value="Unassembled WGS sequence"/>
</dbReference>